<dbReference type="Proteomes" id="UP000688137">
    <property type="component" value="Unassembled WGS sequence"/>
</dbReference>
<keyword evidence="1" id="KW-1133">Transmembrane helix</keyword>
<protein>
    <recommendedName>
        <fullName evidence="5">Transmembrane protein</fullName>
    </recommendedName>
</protein>
<reference evidence="3" key="1">
    <citation type="submission" date="2021-01" db="EMBL/GenBank/DDBJ databases">
        <authorList>
            <consortium name="Genoscope - CEA"/>
            <person name="William W."/>
        </authorList>
    </citation>
    <scope>NUCLEOTIDE SEQUENCE</scope>
</reference>
<evidence type="ECO:0008006" key="5">
    <source>
        <dbReference type="Google" id="ProtNLM"/>
    </source>
</evidence>
<proteinExistence type="predicted"/>
<keyword evidence="1" id="KW-0812">Transmembrane</keyword>
<sequence>MIIFVFIFVIRACEVLNEDYYLYPTKGEILEIPMEKLFQGNNLIYQCSQCPQDVRIVNATNHKQSIENDYIFTYVTSSQDQIFTLTTEPSLNMYLKLNGSLTLKKVIKIDSNLLCLSVTYIGVNNIILDCYQNETLILYSLKNEMLIQIYTSNSSIPNNTKLSSIIKNKSVYFIYGQFYSTLNQIIMNLTIFQEQQNYLISTYNQQELAYNFVVSQRESTNQTIFIQLLNEIKTYVLSQQGTLLYVTNILQNQKILNMAYYYSEVEYYQFDQIFLIILDDDQDYMYLIVIFYSDSVYIQLLESQQFVKIIDQNAQLFISQQFLIIQDNHKIIIMNNKRFNQIIIRSFDLYQSNSVVYFDQQTQKLYIFGKYIEIYTLLVPTLIFGSNQNNGSFSIDALDIDDKFIIRKCHTIIHYLQVPKLDNNVYFIFQQPQQSYFNLLQYPFIYWINFVSGPLVKVLTLVSNPSLGNFNDSTLRKLNQSLQSDKNYYMVKAFSVNLFQECQSLKLRCFFIVAINNQNLDLYYIAQNLPISSTEISNFNSSVTQIEITFVVLDQQLYFLVCLSFSQNIIQLYQYNRQLQLVNNTTLQTNSFRQFQLLSNAIVLLLDTNQIAIMTFDNQFQILIDSKILNQILGQKIDFDPISIYINQQYQSRILYINNQNSFIIGQITEEFKFVLISLKIVIFPIENLQVVNNLLILSYIHQESKDVQFEVWDVKKLKKPQFLRYMRSLIFKLNKDTISYYSDNQFFYVQIGLIVNVFNPTLSEHSSLYYRINIDGIYFTSTSTDSMTLLYFNSSFFQFSSVLLQTFSNSSIHSDFLSEQIFNFTICSQLYEKNKIYTQNNSVTIINNYQQIQINKTKFDVNQSQSYIEIFRNNISIQGQVLQFTMNKKSKNKNNYTLTNYINYFKQTNSSIIYDLIIQYHDTTFLLMNNSTILNYTNGNKYYFGPYKKCISSTAYNFQIYSLCQDNQSKNYIISMNLTNKINNSQLESKVILTLTDLSFSFNSWIRIKNNQLYIWNNTIFMYSINQDQQKNGSQDFGQFICKSTQFGFQSIQIQENDGTQIIIYFYFKPIHKDQLYYRFAKVGQNQTFNRSDEKSFLFKTYTQQYLSFNTIPMVYQKKKEIIIMVSNSNFILAISFLMVINKSNFIDSHLIFQSFLQTSPPFDKHNFNVTQLPQYEQGLLLFMYSQSINLSNQTYMITFYNISNKQNVNYLTPLFFQGGYNFTLNNTFLSAFSFIARNNSFGQMLLLFTNGSILELQLNIFSINITLSAQRENLDYYELYAQNYFNSAEAEINLVFIKQHIFKTTSFYVLFGITLIVLVISLLLYNVYSKRNQDSQDDEDNYEL</sequence>
<evidence type="ECO:0000313" key="4">
    <source>
        <dbReference type="Proteomes" id="UP000688137"/>
    </source>
</evidence>
<dbReference type="OMA" id="FYVQIGL"/>
<comment type="caution">
    <text evidence="3">The sequence shown here is derived from an EMBL/GenBank/DDBJ whole genome shotgun (WGS) entry which is preliminary data.</text>
</comment>
<feature type="signal peptide" evidence="2">
    <location>
        <begin position="1"/>
        <end position="17"/>
    </location>
</feature>
<feature type="transmembrane region" description="Helical" evidence="1">
    <location>
        <begin position="1309"/>
        <end position="1330"/>
    </location>
</feature>
<keyword evidence="4" id="KW-1185">Reference proteome</keyword>
<gene>
    <name evidence="3" type="ORF">PPRIM_AZ9-3.1.T0190017</name>
</gene>
<feature type="chain" id="PRO_5035924510" description="Transmembrane protein" evidence="2">
    <location>
        <begin position="18"/>
        <end position="1346"/>
    </location>
</feature>
<dbReference type="EMBL" id="CAJJDM010000016">
    <property type="protein sequence ID" value="CAD8052107.1"/>
    <property type="molecule type" value="Genomic_DNA"/>
</dbReference>
<evidence type="ECO:0000256" key="1">
    <source>
        <dbReference type="SAM" id="Phobius"/>
    </source>
</evidence>
<keyword evidence="1" id="KW-0472">Membrane</keyword>
<accession>A0A8S1KBY5</accession>
<organism evidence="3 4">
    <name type="scientific">Paramecium primaurelia</name>
    <dbReference type="NCBI Taxonomy" id="5886"/>
    <lineage>
        <taxon>Eukaryota</taxon>
        <taxon>Sar</taxon>
        <taxon>Alveolata</taxon>
        <taxon>Ciliophora</taxon>
        <taxon>Intramacronucleata</taxon>
        <taxon>Oligohymenophorea</taxon>
        <taxon>Peniculida</taxon>
        <taxon>Parameciidae</taxon>
        <taxon>Paramecium</taxon>
    </lineage>
</organism>
<name>A0A8S1KBY5_PARPR</name>
<evidence type="ECO:0000313" key="3">
    <source>
        <dbReference type="EMBL" id="CAD8052107.1"/>
    </source>
</evidence>
<evidence type="ECO:0000256" key="2">
    <source>
        <dbReference type="SAM" id="SignalP"/>
    </source>
</evidence>
<keyword evidence="2" id="KW-0732">Signal</keyword>